<feature type="coiled-coil region" evidence="6">
    <location>
        <begin position="219"/>
        <end position="246"/>
    </location>
</feature>
<protein>
    <submittedName>
        <fullName evidence="9">Zinc/manganese transport system substrate-binding protein</fullName>
    </submittedName>
</protein>
<dbReference type="InterPro" id="IPR050492">
    <property type="entry name" value="Bact_metal-bind_prot9"/>
</dbReference>
<feature type="compositionally biased region" description="Acidic residues" evidence="7">
    <location>
        <begin position="134"/>
        <end position="159"/>
    </location>
</feature>
<dbReference type="GO" id="GO:0030313">
    <property type="term" value="C:cell envelope"/>
    <property type="evidence" value="ECO:0007669"/>
    <property type="project" value="UniProtKB-SubCell"/>
</dbReference>
<evidence type="ECO:0000256" key="6">
    <source>
        <dbReference type="SAM" id="Coils"/>
    </source>
</evidence>
<evidence type="ECO:0000256" key="7">
    <source>
        <dbReference type="SAM" id="MobiDB-lite"/>
    </source>
</evidence>
<dbReference type="Pfam" id="PF01297">
    <property type="entry name" value="ZnuA"/>
    <property type="match status" value="1"/>
</dbReference>
<feature type="chain" id="PRO_5038852853" evidence="8">
    <location>
        <begin position="25"/>
        <end position="363"/>
    </location>
</feature>
<dbReference type="GO" id="GO:0007155">
    <property type="term" value="P:cell adhesion"/>
    <property type="evidence" value="ECO:0007669"/>
    <property type="project" value="InterPro"/>
</dbReference>
<comment type="subcellular location">
    <subcellularLocation>
        <location evidence="1">Cell envelope</location>
    </subcellularLocation>
</comment>
<name>A0A4R7G3D4_9MICC</name>
<dbReference type="PANTHER" id="PTHR42953">
    <property type="entry name" value="HIGH-AFFINITY ZINC UPTAKE SYSTEM PROTEIN ZNUA-RELATED"/>
    <property type="match status" value="1"/>
</dbReference>
<keyword evidence="2 5" id="KW-0813">Transport</keyword>
<feature type="signal peptide" evidence="8">
    <location>
        <begin position="1"/>
        <end position="24"/>
    </location>
</feature>
<comment type="caution">
    <text evidence="9">The sequence shown here is derived from an EMBL/GenBank/DDBJ whole genome shotgun (WGS) entry which is preliminary data.</text>
</comment>
<keyword evidence="10" id="KW-1185">Reference proteome</keyword>
<dbReference type="GO" id="GO:0046872">
    <property type="term" value="F:metal ion binding"/>
    <property type="evidence" value="ECO:0007669"/>
    <property type="project" value="UniProtKB-KW"/>
</dbReference>
<reference evidence="9 10" key="1">
    <citation type="submission" date="2019-03" db="EMBL/GenBank/DDBJ databases">
        <title>Genomic Encyclopedia of Type Strains, Phase III (KMG-III): the genomes of soil and plant-associated and newly described type strains.</title>
        <authorList>
            <person name="Whitman W."/>
        </authorList>
    </citation>
    <scope>NUCLEOTIDE SEQUENCE [LARGE SCALE GENOMIC DNA]</scope>
    <source>
        <strain evidence="9 10">DSM 27373</strain>
    </source>
</reference>
<evidence type="ECO:0000256" key="2">
    <source>
        <dbReference type="ARBA" id="ARBA00022448"/>
    </source>
</evidence>
<evidence type="ECO:0000256" key="3">
    <source>
        <dbReference type="ARBA" id="ARBA00022723"/>
    </source>
</evidence>
<dbReference type="RefSeq" id="WP_166645887.1">
    <property type="nucleotide sequence ID" value="NZ_SOAN01000005.1"/>
</dbReference>
<keyword evidence="4 8" id="KW-0732">Signal</keyword>
<organism evidence="9 10">
    <name type="scientific">Nesterenkonia aurantiaca</name>
    <dbReference type="NCBI Taxonomy" id="1436010"/>
    <lineage>
        <taxon>Bacteria</taxon>
        <taxon>Bacillati</taxon>
        <taxon>Actinomycetota</taxon>
        <taxon>Actinomycetes</taxon>
        <taxon>Micrococcales</taxon>
        <taxon>Micrococcaceae</taxon>
        <taxon>Nesterenkonia</taxon>
    </lineage>
</organism>
<dbReference type="Proteomes" id="UP000294506">
    <property type="component" value="Unassembled WGS sequence"/>
</dbReference>
<dbReference type="PROSITE" id="PS51257">
    <property type="entry name" value="PROKAR_LIPOPROTEIN"/>
    <property type="match status" value="1"/>
</dbReference>
<evidence type="ECO:0000256" key="5">
    <source>
        <dbReference type="RuleBase" id="RU003512"/>
    </source>
</evidence>
<dbReference type="InterPro" id="IPR006127">
    <property type="entry name" value="ZnuA-like"/>
</dbReference>
<dbReference type="GO" id="GO:0030001">
    <property type="term" value="P:metal ion transport"/>
    <property type="evidence" value="ECO:0007669"/>
    <property type="project" value="InterPro"/>
</dbReference>
<keyword evidence="3" id="KW-0479">Metal-binding</keyword>
<dbReference type="SUPFAM" id="SSF53807">
    <property type="entry name" value="Helical backbone' metal receptor"/>
    <property type="match status" value="1"/>
</dbReference>
<evidence type="ECO:0000256" key="1">
    <source>
        <dbReference type="ARBA" id="ARBA00004196"/>
    </source>
</evidence>
<dbReference type="EMBL" id="SOAN01000005">
    <property type="protein sequence ID" value="TDS85751.1"/>
    <property type="molecule type" value="Genomic_DNA"/>
</dbReference>
<dbReference type="InterPro" id="IPR006128">
    <property type="entry name" value="Lipoprotein_PsaA-like"/>
</dbReference>
<keyword evidence="6" id="KW-0175">Coiled coil</keyword>
<dbReference type="AlphaFoldDB" id="A0A4R7G3D4"/>
<comment type="similarity">
    <text evidence="5">Belongs to the bacterial solute-binding protein 9 family.</text>
</comment>
<feature type="region of interest" description="Disordered" evidence="7">
    <location>
        <begin position="131"/>
        <end position="185"/>
    </location>
</feature>
<evidence type="ECO:0000313" key="10">
    <source>
        <dbReference type="Proteomes" id="UP000294506"/>
    </source>
</evidence>
<gene>
    <name evidence="9" type="ORF">EV640_10593</name>
</gene>
<evidence type="ECO:0000313" key="9">
    <source>
        <dbReference type="EMBL" id="TDS85751.1"/>
    </source>
</evidence>
<dbReference type="PANTHER" id="PTHR42953:SF1">
    <property type="entry name" value="METAL-BINDING PROTEIN HI_0362-RELATED"/>
    <property type="match status" value="1"/>
</dbReference>
<evidence type="ECO:0000256" key="4">
    <source>
        <dbReference type="ARBA" id="ARBA00022729"/>
    </source>
</evidence>
<accession>A0A4R7G3D4</accession>
<dbReference type="Gene3D" id="3.40.50.1980">
    <property type="entry name" value="Nitrogenase molybdenum iron protein domain"/>
    <property type="match status" value="2"/>
</dbReference>
<proteinExistence type="inferred from homology"/>
<dbReference type="PRINTS" id="PR00690">
    <property type="entry name" value="ADHESNFAMILY"/>
</dbReference>
<sequence>MPASRLLPSAAVLGVATLLLSACAGSAGSTEDEDASADPSGTLSVITSTDVYADLVQEILGETAEVTALVDNPAADPHSYEATPQDRLTVDGADVIVANGGGYDPFLTRLAATSGKEDAVYQLIEGDNAHVEAEDPQEDSSEEAPAEDAEDEHAEDEHAEDEHAKDEHAEEDVHEGHDHAGEEESGGFVNEHIWYDLAAMSDFAQDFSAHMAEVSPENAELYADNAAALAEEIDALDERNRAIEAEGMSFLATEAVSQFLLTDAGFEDATDQQFLAAVEHGDDVSARLYQQALNAAADQEIDLLSYNPQTETNQSAQIREAAEGADVAVLDFNETIPDEHGSYLEWMEANIDAVETVVEESRG</sequence>
<evidence type="ECO:0000256" key="8">
    <source>
        <dbReference type="SAM" id="SignalP"/>
    </source>
</evidence>